<accession>A0ABQ4KA16</accession>
<proteinExistence type="predicted"/>
<dbReference type="EMBL" id="BOQT01000018">
    <property type="protein sequence ID" value="GIN22570.1"/>
    <property type="molecule type" value="Genomic_DNA"/>
</dbReference>
<gene>
    <name evidence="2" type="ORF">J1TS3_37040</name>
</gene>
<dbReference type="Proteomes" id="UP000680279">
    <property type="component" value="Unassembled WGS sequence"/>
</dbReference>
<sequence length="97" mass="11429">MIKYVTNIIKQNKNLEAILMSVFLSFMMSGILIIAHEHSMIQNSILMKWIITFPLFFAAIFVVIVIERVIDSHKLLISQQRQEIDHLKKLLFEKENK</sequence>
<feature type="transmembrane region" description="Helical" evidence="1">
    <location>
        <begin position="17"/>
        <end position="35"/>
    </location>
</feature>
<keyword evidence="3" id="KW-1185">Reference proteome</keyword>
<comment type="caution">
    <text evidence="2">The sequence shown here is derived from an EMBL/GenBank/DDBJ whole genome shotgun (WGS) entry which is preliminary data.</text>
</comment>
<feature type="transmembrane region" description="Helical" evidence="1">
    <location>
        <begin position="47"/>
        <end position="66"/>
    </location>
</feature>
<keyword evidence="1" id="KW-0472">Membrane</keyword>
<reference evidence="2 3" key="1">
    <citation type="submission" date="2021-03" db="EMBL/GenBank/DDBJ databases">
        <title>Antimicrobial resistance genes in bacteria isolated from Japanese honey, and their potential for conferring macrolide and lincosamide resistance in the American foulbrood pathogen Paenibacillus larvae.</title>
        <authorList>
            <person name="Okamoto M."/>
            <person name="Kumagai M."/>
            <person name="Kanamori H."/>
            <person name="Takamatsu D."/>
        </authorList>
    </citation>
    <scope>NUCLEOTIDE SEQUENCE [LARGE SCALE GENOMIC DNA]</scope>
    <source>
        <strain evidence="2 3">J1TS3</strain>
    </source>
</reference>
<evidence type="ECO:0000256" key="1">
    <source>
        <dbReference type="SAM" id="Phobius"/>
    </source>
</evidence>
<name>A0ABQ4KA16_9BACI</name>
<organism evidence="2 3">
    <name type="scientific">Siminovitchia fordii</name>
    <dbReference type="NCBI Taxonomy" id="254759"/>
    <lineage>
        <taxon>Bacteria</taxon>
        <taxon>Bacillati</taxon>
        <taxon>Bacillota</taxon>
        <taxon>Bacilli</taxon>
        <taxon>Bacillales</taxon>
        <taxon>Bacillaceae</taxon>
        <taxon>Siminovitchia</taxon>
    </lineage>
</organism>
<dbReference type="RefSeq" id="WP_212963688.1">
    <property type="nucleotide sequence ID" value="NZ_BOQT01000018.1"/>
</dbReference>
<evidence type="ECO:0000313" key="3">
    <source>
        <dbReference type="Proteomes" id="UP000680279"/>
    </source>
</evidence>
<protein>
    <submittedName>
        <fullName evidence="2">Uncharacterized protein</fullName>
    </submittedName>
</protein>
<evidence type="ECO:0000313" key="2">
    <source>
        <dbReference type="EMBL" id="GIN22570.1"/>
    </source>
</evidence>
<keyword evidence="1" id="KW-1133">Transmembrane helix</keyword>
<keyword evidence="1" id="KW-0812">Transmembrane</keyword>